<dbReference type="GO" id="GO:0005886">
    <property type="term" value="C:plasma membrane"/>
    <property type="evidence" value="ECO:0007669"/>
    <property type="project" value="UniProtKB-SubCell"/>
</dbReference>
<accession>A0A2S8EZF8</accession>
<dbReference type="PANTHER" id="PTHR43470:SF3">
    <property type="entry name" value="PHOSPHATE TRANSPORT SYSTEM PERMEASE PROTEIN PSTA-RELATED"/>
    <property type="match status" value="1"/>
</dbReference>
<feature type="transmembrane region" description="Helical" evidence="9">
    <location>
        <begin position="118"/>
        <end position="137"/>
    </location>
</feature>
<gene>
    <name evidence="11" type="primary">pstA</name>
    <name evidence="11" type="ORF">C5Y96_25645</name>
</gene>
<keyword evidence="6 9" id="KW-0812">Transmembrane</keyword>
<feature type="transmembrane region" description="Helical" evidence="9">
    <location>
        <begin position="143"/>
        <end position="163"/>
    </location>
</feature>
<evidence type="ECO:0000256" key="4">
    <source>
        <dbReference type="ARBA" id="ARBA00022448"/>
    </source>
</evidence>
<sequence length="298" mass="31234">MPVDNTVATTRKSQQHHRREFVVTAGVWLAAGLVAAVLVWILGDIAVRGISQIDLGFLTHDVEDAGRSGGIGPILVSTGLLLVVTLSIAIPLSLATAIELTEGVSHDRFLVHNVRRCLDVLAGVPSIVFGLFGNALFVVTLGMGYSILSGSLTLACMILPLLIRTFEQAIVAVPAEYRYAAAALGLGRTATLVRVTLPSAAPALMAGIVLSTGRALAETAALIFTAGYVARMPESLLDSGRTMSVHIFDMAMNVPGGSSRAYATACVLVVLLLVINVSVGWLLRMAGLSSRSRYGAGR</sequence>
<dbReference type="PANTHER" id="PTHR43470">
    <property type="entry name" value="PHOSPHATE TRANSPORT SYSTEM PERMEASE PROTEIN PSTA-RELATED"/>
    <property type="match status" value="1"/>
</dbReference>
<dbReference type="InterPro" id="IPR000515">
    <property type="entry name" value="MetI-like"/>
</dbReference>
<evidence type="ECO:0000259" key="10">
    <source>
        <dbReference type="PROSITE" id="PS50928"/>
    </source>
</evidence>
<comment type="subcellular location">
    <subcellularLocation>
        <location evidence="1 9">Cell membrane</location>
        <topology evidence="1 9">Multi-pass membrane protein</topology>
    </subcellularLocation>
</comment>
<dbReference type="AlphaFoldDB" id="A0A2S8EZF8"/>
<evidence type="ECO:0000256" key="9">
    <source>
        <dbReference type="RuleBase" id="RU363043"/>
    </source>
</evidence>
<evidence type="ECO:0000256" key="2">
    <source>
        <dbReference type="ARBA" id="ARBA00007069"/>
    </source>
</evidence>
<dbReference type="Proteomes" id="UP000240009">
    <property type="component" value="Unassembled WGS sequence"/>
</dbReference>
<organism evidence="11 12">
    <name type="scientific">Blastopirellula marina</name>
    <dbReference type="NCBI Taxonomy" id="124"/>
    <lineage>
        <taxon>Bacteria</taxon>
        <taxon>Pseudomonadati</taxon>
        <taxon>Planctomycetota</taxon>
        <taxon>Planctomycetia</taxon>
        <taxon>Pirellulales</taxon>
        <taxon>Pirellulaceae</taxon>
        <taxon>Blastopirellula</taxon>
    </lineage>
</organism>
<dbReference type="InterPro" id="IPR005672">
    <property type="entry name" value="Phosphate_PstA"/>
</dbReference>
<comment type="caution">
    <text evidence="11">The sequence shown here is derived from an EMBL/GenBank/DDBJ whole genome shotgun (WGS) entry which is preliminary data.</text>
</comment>
<keyword evidence="7 9" id="KW-1133">Transmembrane helix</keyword>
<feature type="transmembrane region" description="Helical" evidence="9">
    <location>
        <begin position="204"/>
        <end position="230"/>
    </location>
</feature>
<evidence type="ECO:0000256" key="3">
    <source>
        <dbReference type="ARBA" id="ARBA00016864"/>
    </source>
</evidence>
<dbReference type="InterPro" id="IPR035906">
    <property type="entry name" value="MetI-like_sf"/>
</dbReference>
<evidence type="ECO:0000256" key="8">
    <source>
        <dbReference type="ARBA" id="ARBA00023136"/>
    </source>
</evidence>
<dbReference type="Gene3D" id="1.10.3720.10">
    <property type="entry name" value="MetI-like"/>
    <property type="match status" value="1"/>
</dbReference>
<evidence type="ECO:0000313" key="12">
    <source>
        <dbReference type="Proteomes" id="UP000240009"/>
    </source>
</evidence>
<dbReference type="SUPFAM" id="SSF161098">
    <property type="entry name" value="MetI-like"/>
    <property type="match status" value="1"/>
</dbReference>
<evidence type="ECO:0000256" key="5">
    <source>
        <dbReference type="ARBA" id="ARBA00022475"/>
    </source>
</evidence>
<keyword evidence="4" id="KW-0813">Transport</keyword>
<dbReference type="EMBL" id="PUIA01000085">
    <property type="protein sequence ID" value="PQO25288.1"/>
    <property type="molecule type" value="Genomic_DNA"/>
</dbReference>
<keyword evidence="5 9" id="KW-1003">Cell membrane</keyword>
<evidence type="ECO:0000313" key="11">
    <source>
        <dbReference type="EMBL" id="PQO25288.1"/>
    </source>
</evidence>
<dbReference type="NCBIfam" id="TIGR00974">
    <property type="entry name" value="3a0107s02c"/>
    <property type="match status" value="1"/>
</dbReference>
<dbReference type="RefSeq" id="WP_105359359.1">
    <property type="nucleotide sequence ID" value="NZ_PUIA01000085.1"/>
</dbReference>
<dbReference type="GO" id="GO:0005315">
    <property type="term" value="F:phosphate transmembrane transporter activity"/>
    <property type="evidence" value="ECO:0007669"/>
    <property type="project" value="InterPro"/>
</dbReference>
<dbReference type="GO" id="GO:0035435">
    <property type="term" value="P:phosphate ion transmembrane transport"/>
    <property type="evidence" value="ECO:0007669"/>
    <property type="project" value="InterPro"/>
</dbReference>
<proteinExistence type="inferred from homology"/>
<evidence type="ECO:0000256" key="1">
    <source>
        <dbReference type="ARBA" id="ARBA00004651"/>
    </source>
</evidence>
<dbReference type="PROSITE" id="PS50928">
    <property type="entry name" value="ABC_TM1"/>
    <property type="match status" value="1"/>
</dbReference>
<keyword evidence="8 9" id="KW-0472">Membrane</keyword>
<name>A0A2S8EZF8_9BACT</name>
<evidence type="ECO:0000256" key="6">
    <source>
        <dbReference type="ARBA" id="ARBA00022692"/>
    </source>
</evidence>
<feature type="domain" description="ABC transmembrane type-1" evidence="10">
    <location>
        <begin position="75"/>
        <end position="279"/>
    </location>
</feature>
<feature type="transmembrane region" description="Helical" evidence="9">
    <location>
        <begin position="21"/>
        <end position="42"/>
    </location>
</feature>
<feature type="transmembrane region" description="Helical" evidence="9">
    <location>
        <begin position="74"/>
        <end position="98"/>
    </location>
</feature>
<evidence type="ECO:0000256" key="7">
    <source>
        <dbReference type="ARBA" id="ARBA00022989"/>
    </source>
</evidence>
<comment type="similarity">
    <text evidence="2 9">Belongs to the binding-protein-dependent transport system permease family. CysTW subfamily.</text>
</comment>
<dbReference type="CDD" id="cd06261">
    <property type="entry name" value="TM_PBP2"/>
    <property type="match status" value="1"/>
</dbReference>
<protein>
    <recommendedName>
        <fullName evidence="3 9">Phosphate transport system permease protein PstA</fullName>
    </recommendedName>
</protein>
<feature type="transmembrane region" description="Helical" evidence="9">
    <location>
        <begin position="261"/>
        <end position="283"/>
    </location>
</feature>
<dbReference type="OrthoDB" id="9785113at2"/>
<reference evidence="11 12" key="1">
    <citation type="submission" date="2018-02" db="EMBL/GenBank/DDBJ databases">
        <title>Comparative genomes isolates from brazilian mangrove.</title>
        <authorList>
            <person name="Araujo J.E."/>
            <person name="Taketani R.G."/>
            <person name="Silva M.C.P."/>
            <person name="Loureco M.V."/>
            <person name="Andreote F.D."/>
        </authorList>
    </citation>
    <scope>NUCLEOTIDE SEQUENCE [LARGE SCALE GENOMIC DNA]</scope>
    <source>
        <strain evidence="11 12">HEX-2 MGV</strain>
    </source>
</reference>
<dbReference type="Pfam" id="PF00528">
    <property type="entry name" value="BPD_transp_1"/>
    <property type="match status" value="1"/>
</dbReference>